<dbReference type="GO" id="GO:0008664">
    <property type="term" value="F:RNA 2',3'-cyclic 3'-phosphodiesterase activity"/>
    <property type="evidence" value="ECO:0007669"/>
    <property type="project" value="UniProtKB-EC"/>
</dbReference>
<evidence type="ECO:0000256" key="2">
    <source>
        <dbReference type="HAMAP-Rule" id="MF_01940"/>
    </source>
</evidence>
<evidence type="ECO:0000313" key="4">
    <source>
        <dbReference type="Proteomes" id="UP000030848"/>
    </source>
</evidence>
<feature type="short sequence motif" description="HXTX 1" evidence="2">
    <location>
        <begin position="44"/>
        <end position="47"/>
    </location>
</feature>
<evidence type="ECO:0000256" key="1">
    <source>
        <dbReference type="ARBA" id="ARBA00022801"/>
    </source>
</evidence>
<comment type="function">
    <text evidence="2">Hydrolyzes RNA 2',3'-cyclic phosphodiester to an RNA 2'-phosphomonoester.</text>
</comment>
<dbReference type="Proteomes" id="UP000030848">
    <property type="component" value="Unassembled WGS sequence"/>
</dbReference>
<comment type="similarity">
    <text evidence="2">Belongs to the 2H phosphoesterase superfamily. ThpR family.</text>
</comment>
<gene>
    <name evidence="3" type="ORF">MINT15_28510</name>
</gene>
<dbReference type="GO" id="GO:0004113">
    <property type="term" value="F:2',3'-cyclic-nucleotide 3'-phosphodiesterase activity"/>
    <property type="evidence" value="ECO:0007669"/>
    <property type="project" value="InterPro"/>
</dbReference>
<dbReference type="AlphaFoldDB" id="A0A837D4B5"/>
<feature type="active site" description="Proton donor" evidence="2">
    <location>
        <position position="44"/>
    </location>
</feature>
<feature type="active site" description="Proton acceptor" evidence="2">
    <location>
        <position position="114"/>
    </location>
</feature>
<dbReference type="Pfam" id="PF13563">
    <property type="entry name" value="2_5_RNA_ligase2"/>
    <property type="match status" value="1"/>
</dbReference>
<dbReference type="HAMAP" id="MF_01940">
    <property type="entry name" value="RNA_CPDase"/>
    <property type="match status" value="1"/>
</dbReference>
<dbReference type="RefSeq" id="WP_037311650.1">
    <property type="nucleotide sequence ID" value="NZ_FOWS01000001.1"/>
</dbReference>
<dbReference type="EMBL" id="JRZE01000006">
    <property type="protein sequence ID" value="KHF42649.1"/>
    <property type="molecule type" value="Genomic_DNA"/>
</dbReference>
<dbReference type="PANTHER" id="PTHR35561">
    <property type="entry name" value="RNA 2',3'-CYCLIC PHOSPHODIESTERASE"/>
    <property type="match status" value="1"/>
</dbReference>
<dbReference type="NCBIfam" id="TIGR02258">
    <property type="entry name" value="2_5_ligase"/>
    <property type="match status" value="1"/>
</dbReference>
<evidence type="ECO:0000313" key="3">
    <source>
        <dbReference type="EMBL" id="KHF42649.1"/>
    </source>
</evidence>
<dbReference type="GO" id="GO:0016874">
    <property type="term" value="F:ligase activity"/>
    <property type="evidence" value="ECO:0007669"/>
    <property type="project" value="UniProtKB-KW"/>
</dbReference>
<comment type="catalytic activity">
    <reaction evidence="2">
        <text>a 3'-end 2',3'-cyclophospho-ribonucleotide-RNA + H2O = a 3'-end 2'-phospho-ribonucleotide-RNA + H(+)</text>
        <dbReference type="Rhea" id="RHEA:11828"/>
        <dbReference type="Rhea" id="RHEA-COMP:10464"/>
        <dbReference type="Rhea" id="RHEA-COMP:17353"/>
        <dbReference type="ChEBI" id="CHEBI:15377"/>
        <dbReference type="ChEBI" id="CHEBI:15378"/>
        <dbReference type="ChEBI" id="CHEBI:83064"/>
        <dbReference type="ChEBI" id="CHEBI:173113"/>
        <dbReference type="EC" id="3.1.4.58"/>
    </reaction>
</comment>
<dbReference type="OrthoDB" id="9787070at2"/>
<protein>
    <recommendedName>
        <fullName evidence="2">RNA 2',3'-cyclic phosphodiesterase</fullName>
        <shortName evidence="2">RNA 2',3'-CPDase</shortName>
        <ecNumber evidence="2">3.1.4.58</ecNumber>
    </recommendedName>
</protein>
<dbReference type="InterPro" id="IPR009097">
    <property type="entry name" value="Cyclic_Pdiesterase"/>
</dbReference>
<sequence length="176" mass="19577">MSDPARLFTAVTPSAAAISALREELGRYPSGRGPLRWVEVPQWHITLGFYGMDDPGTRASWLKARLAGLRAPTVQLVGTGSFPGVLWVGVREHGLTEVADAIRPEDEKRPFRPHLTLARGRAFGTIERWRRLLAEFESPAWTATEVVLFRSDRAEDGRRAGPRYSVVEQFPLDSPG</sequence>
<dbReference type="PANTHER" id="PTHR35561:SF1">
    <property type="entry name" value="RNA 2',3'-CYCLIC PHOSPHODIESTERASE"/>
    <property type="match status" value="1"/>
</dbReference>
<reference evidence="3 4" key="1">
    <citation type="submission" date="2014-10" db="EMBL/GenBank/DDBJ databases">
        <title>Genome sequence of Micropolyspora internatus JCM3315.</title>
        <authorList>
            <person name="Shin S.-K."/>
            <person name="Yi H."/>
        </authorList>
    </citation>
    <scope>NUCLEOTIDE SEQUENCE [LARGE SCALE GENOMIC DNA]</scope>
    <source>
        <strain evidence="3 4">JCM 3315</strain>
    </source>
</reference>
<name>A0A837D4B5_9PSEU</name>
<dbReference type="Gene3D" id="3.90.1140.10">
    <property type="entry name" value="Cyclic phosphodiesterase"/>
    <property type="match status" value="1"/>
</dbReference>
<dbReference type="EC" id="3.1.4.58" evidence="2"/>
<comment type="caution">
    <text evidence="3">The sequence shown here is derived from an EMBL/GenBank/DDBJ whole genome shotgun (WGS) entry which is preliminary data.</text>
</comment>
<proteinExistence type="inferred from homology"/>
<keyword evidence="1 2" id="KW-0378">Hydrolase</keyword>
<dbReference type="InterPro" id="IPR004175">
    <property type="entry name" value="RNA_CPDase"/>
</dbReference>
<organism evidence="3 4">
    <name type="scientific">Saccharomonospora viridis</name>
    <dbReference type="NCBI Taxonomy" id="1852"/>
    <lineage>
        <taxon>Bacteria</taxon>
        <taxon>Bacillati</taxon>
        <taxon>Actinomycetota</taxon>
        <taxon>Actinomycetes</taxon>
        <taxon>Pseudonocardiales</taxon>
        <taxon>Pseudonocardiaceae</taxon>
        <taxon>Saccharomonospora</taxon>
    </lineage>
</organism>
<keyword evidence="3" id="KW-0436">Ligase</keyword>
<dbReference type="SUPFAM" id="SSF55144">
    <property type="entry name" value="LigT-like"/>
    <property type="match status" value="1"/>
</dbReference>
<feature type="short sequence motif" description="HXTX 2" evidence="2">
    <location>
        <begin position="114"/>
        <end position="117"/>
    </location>
</feature>
<accession>A0A837D4B5</accession>